<dbReference type="InterPro" id="IPR001841">
    <property type="entry name" value="Znf_RING"/>
</dbReference>
<feature type="region of interest" description="Disordered" evidence="5">
    <location>
        <begin position="84"/>
        <end position="124"/>
    </location>
</feature>
<dbReference type="CDD" id="cd16454">
    <property type="entry name" value="RING-H2_PA-TM-RING"/>
    <property type="match status" value="1"/>
</dbReference>
<dbReference type="SUPFAM" id="SSF57850">
    <property type="entry name" value="RING/U-box"/>
    <property type="match status" value="1"/>
</dbReference>
<evidence type="ECO:0000313" key="7">
    <source>
        <dbReference type="EMBL" id="ORY91620.1"/>
    </source>
</evidence>
<dbReference type="GO" id="GO:0061630">
    <property type="term" value="F:ubiquitin protein ligase activity"/>
    <property type="evidence" value="ECO:0007669"/>
    <property type="project" value="TreeGrafter"/>
</dbReference>
<proteinExistence type="predicted"/>
<dbReference type="STRING" id="106004.A0A1Y2G498"/>
<feature type="compositionally biased region" description="Acidic residues" evidence="5">
    <location>
        <begin position="350"/>
        <end position="359"/>
    </location>
</feature>
<dbReference type="EMBL" id="MCGR01000002">
    <property type="protein sequence ID" value="ORY91620.1"/>
    <property type="molecule type" value="Genomic_DNA"/>
</dbReference>
<dbReference type="Gene3D" id="3.30.40.10">
    <property type="entry name" value="Zinc/RING finger domain, C3HC4 (zinc finger)"/>
    <property type="match status" value="1"/>
</dbReference>
<reference evidence="7 8" key="1">
    <citation type="submission" date="2016-07" db="EMBL/GenBank/DDBJ databases">
        <title>Pervasive Adenine N6-methylation of Active Genes in Fungi.</title>
        <authorList>
            <consortium name="DOE Joint Genome Institute"/>
            <person name="Mondo S.J."/>
            <person name="Dannebaum R.O."/>
            <person name="Kuo R.C."/>
            <person name="Labutti K."/>
            <person name="Haridas S."/>
            <person name="Kuo A."/>
            <person name="Salamov A."/>
            <person name="Ahrendt S.R."/>
            <person name="Lipzen A."/>
            <person name="Sullivan W."/>
            <person name="Andreopoulos W.B."/>
            <person name="Clum A."/>
            <person name="Lindquist E."/>
            <person name="Daum C."/>
            <person name="Ramamoorthy G.K."/>
            <person name="Gryganskyi A."/>
            <person name="Culley D."/>
            <person name="Magnuson J.K."/>
            <person name="James T.Y."/>
            <person name="O'Malley M.A."/>
            <person name="Stajich J.E."/>
            <person name="Spatafora J.W."/>
            <person name="Visel A."/>
            <person name="Grigoriev I.V."/>
        </authorList>
    </citation>
    <scope>NUCLEOTIDE SEQUENCE [LARGE SCALE GENOMIC DNA]</scope>
    <source>
        <strain evidence="7 8">62-1032</strain>
    </source>
</reference>
<sequence>MGDGGGPLAGLMQLFGNLAGGAGAGARAGGGGGLPNGQAAPRWAAQDDDPGDPDEEVAGGGAHAQRQGEGQVPLRNLATFLGEAFGAPQPHPADHARNNPFAEGGHDDDDDPAEAQAQAHPPNDPFAALAAAAGAGGGGGGGGGGLNYLVTLLNAFGGGPLVGNRGDYAFGEGNFQQILNDLMEQAAGRAGPQPATKEIIDNLPRRIVDQEYLDSPSNHDCVICQDPYHLSDTLLTLPCKFSHAFHVDCIVPWLENSGTCPTCRFPLVPQPVDGVLPQQEEGAAEPRDGGAEREREGEDQAEGSSSGAGEGAQMSGSLPGSWPVQQDEAERTRARSRNRERAQRERGEGDELPYVEDLD</sequence>
<feature type="compositionally biased region" description="Gly residues" evidence="5">
    <location>
        <begin position="18"/>
        <end position="35"/>
    </location>
</feature>
<name>A0A1Y2G498_9BASI</name>
<feature type="compositionally biased region" description="Acidic residues" evidence="5">
    <location>
        <begin position="46"/>
        <end position="57"/>
    </location>
</feature>
<evidence type="ECO:0000259" key="6">
    <source>
        <dbReference type="PROSITE" id="PS50089"/>
    </source>
</evidence>
<evidence type="ECO:0000256" key="5">
    <source>
        <dbReference type="SAM" id="MobiDB-lite"/>
    </source>
</evidence>
<evidence type="ECO:0000256" key="3">
    <source>
        <dbReference type="ARBA" id="ARBA00022833"/>
    </source>
</evidence>
<dbReference type="GO" id="GO:0006511">
    <property type="term" value="P:ubiquitin-dependent protein catabolic process"/>
    <property type="evidence" value="ECO:0007669"/>
    <property type="project" value="TreeGrafter"/>
</dbReference>
<feature type="domain" description="RING-type" evidence="6">
    <location>
        <begin position="221"/>
        <end position="264"/>
    </location>
</feature>
<keyword evidence="1" id="KW-0479">Metal-binding</keyword>
<feature type="region of interest" description="Disordered" evidence="5">
    <location>
        <begin position="279"/>
        <end position="359"/>
    </location>
</feature>
<dbReference type="AlphaFoldDB" id="A0A1Y2G498"/>
<feature type="compositionally biased region" description="Basic and acidic residues" evidence="5">
    <location>
        <begin position="284"/>
        <end position="298"/>
    </location>
</feature>
<feature type="compositionally biased region" description="Low complexity" evidence="5">
    <location>
        <begin position="302"/>
        <end position="317"/>
    </location>
</feature>
<evidence type="ECO:0000256" key="2">
    <source>
        <dbReference type="ARBA" id="ARBA00022771"/>
    </source>
</evidence>
<organism evidence="7 8">
    <name type="scientific">Leucosporidium creatinivorum</name>
    <dbReference type="NCBI Taxonomy" id="106004"/>
    <lineage>
        <taxon>Eukaryota</taxon>
        <taxon>Fungi</taxon>
        <taxon>Dikarya</taxon>
        <taxon>Basidiomycota</taxon>
        <taxon>Pucciniomycotina</taxon>
        <taxon>Microbotryomycetes</taxon>
        <taxon>Leucosporidiales</taxon>
        <taxon>Leucosporidium</taxon>
    </lineage>
</organism>
<dbReference type="InterPro" id="IPR013083">
    <property type="entry name" value="Znf_RING/FYVE/PHD"/>
</dbReference>
<dbReference type="PANTHER" id="PTHR45931">
    <property type="entry name" value="SI:CH211-59O9.10"/>
    <property type="match status" value="1"/>
</dbReference>
<dbReference type="Proteomes" id="UP000193467">
    <property type="component" value="Unassembled WGS sequence"/>
</dbReference>
<keyword evidence="8" id="KW-1185">Reference proteome</keyword>
<feature type="compositionally biased region" description="Low complexity" evidence="5">
    <location>
        <begin position="114"/>
        <end position="124"/>
    </location>
</feature>
<dbReference type="InParanoid" id="A0A1Y2G498"/>
<evidence type="ECO:0000313" key="8">
    <source>
        <dbReference type="Proteomes" id="UP000193467"/>
    </source>
</evidence>
<dbReference type="OrthoDB" id="8062037at2759"/>
<evidence type="ECO:0000256" key="4">
    <source>
        <dbReference type="PROSITE-ProRule" id="PRU00175"/>
    </source>
</evidence>
<evidence type="ECO:0000256" key="1">
    <source>
        <dbReference type="ARBA" id="ARBA00022723"/>
    </source>
</evidence>
<comment type="caution">
    <text evidence="7">The sequence shown here is derived from an EMBL/GenBank/DDBJ whole genome shotgun (WGS) entry which is preliminary data.</text>
</comment>
<feature type="compositionally biased region" description="Basic and acidic residues" evidence="5">
    <location>
        <begin position="328"/>
        <end position="349"/>
    </location>
</feature>
<feature type="region of interest" description="Disordered" evidence="5">
    <location>
        <begin position="18"/>
        <end position="71"/>
    </location>
</feature>
<dbReference type="PROSITE" id="PS50089">
    <property type="entry name" value="ZF_RING_2"/>
    <property type="match status" value="1"/>
</dbReference>
<gene>
    <name evidence="7" type="ORF">BCR35DRAFT_298857</name>
</gene>
<keyword evidence="2 4" id="KW-0863">Zinc-finger</keyword>
<dbReference type="GO" id="GO:0008270">
    <property type="term" value="F:zinc ion binding"/>
    <property type="evidence" value="ECO:0007669"/>
    <property type="project" value="UniProtKB-KW"/>
</dbReference>
<dbReference type="InterPro" id="IPR051834">
    <property type="entry name" value="RING_finger_E3_ligase"/>
</dbReference>
<dbReference type="GO" id="GO:0005634">
    <property type="term" value="C:nucleus"/>
    <property type="evidence" value="ECO:0007669"/>
    <property type="project" value="TreeGrafter"/>
</dbReference>
<dbReference type="Pfam" id="PF13639">
    <property type="entry name" value="zf-RING_2"/>
    <property type="match status" value="1"/>
</dbReference>
<protein>
    <recommendedName>
        <fullName evidence="6">RING-type domain-containing protein</fullName>
    </recommendedName>
</protein>
<keyword evidence="3" id="KW-0862">Zinc</keyword>
<accession>A0A1Y2G498</accession>
<dbReference type="PANTHER" id="PTHR45931:SF3">
    <property type="entry name" value="RING ZINC FINGER-CONTAINING PROTEIN"/>
    <property type="match status" value="1"/>
</dbReference>